<comment type="caution">
    <text evidence="2">The sequence shown here is derived from an EMBL/GenBank/DDBJ whole genome shotgun (WGS) entry which is preliminary data.</text>
</comment>
<accession>A0AAW1MQ66</accession>
<evidence type="ECO:0000256" key="1">
    <source>
        <dbReference type="SAM" id="MobiDB-lite"/>
    </source>
</evidence>
<feature type="region of interest" description="Disordered" evidence="1">
    <location>
        <begin position="96"/>
        <end position="137"/>
    </location>
</feature>
<sequence>MVENFVDISACKPLDDDGQPVPDKAFLPEALNLYSKLPLLQFSGLERDNYRGLSGCAIFGRENNNLVGLILFYIDSSCFVLPLSVLPHCFAKYKRDQERERMARGGTQHGRRRGSLSGSGSGGTQHGRRGDGHSGRT</sequence>
<reference evidence="2" key="1">
    <citation type="submission" date="2024-03" db="EMBL/GenBank/DDBJ databases">
        <title>WGS assembly of Saponaria officinalis var. Norfolk2.</title>
        <authorList>
            <person name="Jenkins J."/>
            <person name="Shu S."/>
            <person name="Grimwood J."/>
            <person name="Barry K."/>
            <person name="Goodstein D."/>
            <person name="Schmutz J."/>
            <person name="Leebens-Mack J."/>
            <person name="Osbourn A."/>
        </authorList>
    </citation>
    <scope>NUCLEOTIDE SEQUENCE [LARGE SCALE GENOMIC DNA]</scope>
    <source>
        <strain evidence="2">JIC</strain>
    </source>
</reference>
<evidence type="ECO:0000313" key="2">
    <source>
        <dbReference type="EMBL" id="KAK9748395.1"/>
    </source>
</evidence>
<dbReference type="AlphaFoldDB" id="A0AAW1MQ66"/>
<organism evidence="2 3">
    <name type="scientific">Saponaria officinalis</name>
    <name type="common">Common soapwort</name>
    <name type="synonym">Lychnis saponaria</name>
    <dbReference type="NCBI Taxonomy" id="3572"/>
    <lineage>
        <taxon>Eukaryota</taxon>
        <taxon>Viridiplantae</taxon>
        <taxon>Streptophyta</taxon>
        <taxon>Embryophyta</taxon>
        <taxon>Tracheophyta</taxon>
        <taxon>Spermatophyta</taxon>
        <taxon>Magnoliopsida</taxon>
        <taxon>eudicotyledons</taxon>
        <taxon>Gunneridae</taxon>
        <taxon>Pentapetalae</taxon>
        <taxon>Caryophyllales</taxon>
        <taxon>Caryophyllaceae</taxon>
        <taxon>Caryophylleae</taxon>
        <taxon>Saponaria</taxon>
    </lineage>
</organism>
<proteinExistence type="predicted"/>
<keyword evidence="3" id="KW-1185">Reference proteome</keyword>
<evidence type="ECO:0000313" key="3">
    <source>
        <dbReference type="Proteomes" id="UP001443914"/>
    </source>
</evidence>
<gene>
    <name evidence="2" type="ORF">RND81_02G054300</name>
</gene>
<feature type="compositionally biased region" description="Basic and acidic residues" evidence="1">
    <location>
        <begin position="128"/>
        <end position="137"/>
    </location>
</feature>
<dbReference type="Proteomes" id="UP001443914">
    <property type="component" value="Unassembled WGS sequence"/>
</dbReference>
<dbReference type="EMBL" id="JBDFQZ010000002">
    <property type="protein sequence ID" value="KAK9748395.1"/>
    <property type="molecule type" value="Genomic_DNA"/>
</dbReference>
<protein>
    <submittedName>
        <fullName evidence="2">Uncharacterized protein</fullName>
    </submittedName>
</protein>
<name>A0AAW1MQ66_SAPOF</name>